<name>A0A1F6E4K5_9BACT</name>
<gene>
    <name evidence="3" type="ORF">A3C95_00295</name>
</gene>
<dbReference type="GO" id="GO:0006418">
    <property type="term" value="P:tRNA aminoacylation for protein translation"/>
    <property type="evidence" value="ECO:0007669"/>
    <property type="project" value="UniProtKB-ARBA"/>
</dbReference>
<evidence type="ECO:0000313" key="4">
    <source>
        <dbReference type="Proteomes" id="UP000177107"/>
    </source>
</evidence>
<feature type="domain" description="Anticodon-binding" evidence="2">
    <location>
        <begin position="295"/>
        <end position="377"/>
    </location>
</feature>
<dbReference type="Gene3D" id="3.40.50.800">
    <property type="entry name" value="Anticodon-binding domain"/>
    <property type="match status" value="1"/>
</dbReference>
<evidence type="ECO:0000256" key="1">
    <source>
        <dbReference type="ARBA" id="ARBA00023146"/>
    </source>
</evidence>
<organism evidence="3 4">
    <name type="scientific">Candidatus Kaiserbacteria bacterium RIFCSPHIGHO2_02_FULL_56_30</name>
    <dbReference type="NCBI Taxonomy" id="1798499"/>
    <lineage>
        <taxon>Bacteria</taxon>
        <taxon>Candidatus Kaiseribacteriota</taxon>
    </lineage>
</organism>
<dbReference type="AlphaFoldDB" id="A0A1F6E4K5"/>
<dbReference type="InterPro" id="IPR004154">
    <property type="entry name" value="Anticodon-bd"/>
</dbReference>
<keyword evidence="1" id="KW-0436">Ligase</keyword>
<dbReference type="Gene3D" id="3.30.930.10">
    <property type="entry name" value="Bira Bifunctional Protein, Domain 2"/>
    <property type="match status" value="1"/>
</dbReference>
<evidence type="ECO:0000313" key="3">
    <source>
        <dbReference type="EMBL" id="OGG68644.1"/>
    </source>
</evidence>
<dbReference type="SUPFAM" id="SSF52954">
    <property type="entry name" value="Class II aaRS ABD-related"/>
    <property type="match status" value="1"/>
</dbReference>
<protein>
    <recommendedName>
        <fullName evidence="2">Anticodon-binding domain-containing protein</fullName>
    </recommendedName>
</protein>
<dbReference type="EMBL" id="MFLM01000006">
    <property type="protein sequence ID" value="OGG68644.1"/>
    <property type="molecule type" value="Genomic_DNA"/>
</dbReference>
<sequence>MTRDALSAEEILRKVHSIGDYYGFIPFASLAARHKGSGRPSHSSEMPLLPPLDPTAESIAVFLKQCVDAGLMPSPRQPLFVWHSNITPGRNAPRVAQIQFHAIGTDRALADAVVIHAMRALARDLMKSDYVIRINTLGDKETRARFARELGNFFKKNSAILPEECLTCARRDVFEAAELAIERRFAEHLPAPTDFLSDQSRKRFEELLDYLEATETPYELAPDLLSRSGGWGEACFALTHEDKTLVWGSRYGELARLFFKSAMPAVGAVLKTETEGAKVFPVKRRARLRFAFVHIGDEAKHASIKLAEELRKARLPIWQIIGLESLTEQMYHVERLNPPYLIVMGRKEALEHSVVLRNRATQEDVAIPIEHLTERLRSVA</sequence>
<dbReference type="Pfam" id="PF03129">
    <property type="entry name" value="HGTP_anticodon"/>
    <property type="match status" value="1"/>
</dbReference>
<comment type="caution">
    <text evidence="3">The sequence shown here is derived from an EMBL/GenBank/DDBJ whole genome shotgun (WGS) entry which is preliminary data.</text>
</comment>
<dbReference type="GO" id="GO:0004812">
    <property type="term" value="F:aminoacyl-tRNA ligase activity"/>
    <property type="evidence" value="ECO:0007669"/>
    <property type="project" value="UniProtKB-KW"/>
</dbReference>
<reference evidence="3 4" key="1">
    <citation type="journal article" date="2016" name="Nat. Commun.">
        <title>Thousands of microbial genomes shed light on interconnected biogeochemical processes in an aquifer system.</title>
        <authorList>
            <person name="Anantharaman K."/>
            <person name="Brown C.T."/>
            <person name="Hug L.A."/>
            <person name="Sharon I."/>
            <person name="Castelle C.J."/>
            <person name="Probst A.J."/>
            <person name="Thomas B.C."/>
            <person name="Singh A."/>
            <person name="Wilkins M.J."/>
            <person name="Karaoz U."/>
            <person name="Brodie E.L."/>
            <person name="Williams K.H."/>
            <person name="Hubbard S.S."/>
            <person name="Banfield J.F."/>
        </authorList>
    </citation>
    <scope>NUCLEOTIDE SEQUENCE [LARGE SCALE GENOMIC DNA]</scope>
</reference>
<accession>A0A1F6E4K5</accession>
<dbReference type="STRING" id="1798499.A3C95_00295"/>
<dbReference type="InterPro" id="IPR036621">
    <property type="entry name" value="Anticodon-bd_dom_sf"/>
</dbReference>
<keyword evidence="1" id="KW-0030">Aminoacyl-tRNA synthetase</keyword>
<proteinExistence type="predicted"/>
<dbReference type="SUPFAM" id="SSF55681">
    <property type="entry name" value="Class II aaRS and biotin synthetases"/>
    <property type="match status" value="1"/>
</dbReference>
<dbReference type="InterPro" id="IPR045864">
    <property type="entry name" value="aa-tRNA-synth_II/BPL/LPL"/>
</dbReference>
<dbReference type="Proteomes" id="UP000177107">
    <property type="component" value="Unassembled WGS sequence"/>
</dbReference>
<evidence type="ECO:0000259" key="2">
    <source>
        <dbReference type="Pfam" id="PF03129"/>
    </source>
</evidence>